<comment type="caution">
    <text evidence="1">The sequence shown here is derived from an EMBL/GenBank/DDBJ whole genome shotgun (WGS) entry which is preliminary data.</text>
</comment>
<protein>
    <submittedName>
        <fullName evidence="1">Uncharacterized protein</fullName>
    </submittedName>
</protein>
<organism evidence="1 2">
    <name type="scientific">Crenichthys baileyi</name>
    <name type="common">White River springfish</name>
    <dbReference type="NCBI Taxonomy" id="28760"/>
    <lineage>
        <taxon>Eukaryota</taxon>
        <taxon>Metazoa</taxon>
        <taxon>Chordata</taxon>
        <taxon>Craniata</taxon>
        <taxon>Vertebrata</taxon>
        <taxon>Euteleostomi</taxon>
        <taxon>Actinopterygii</taxon>
        <taxon>Neopterygii</taxon>
        <taxon>Teleostei</taxon>
        <taxon>Neoteleostei</taxon>
        <taxon>Acanthomorphata</taxon>
        <taxon>Ovalentaria</taxon>
        <taxon>Atherinomorphae</taxon>
        <taxon>Cyprinodontiformes</taxon>
        <taxon>Goodeidae</taxon>
        <taxon>Crenichthys</taxon>
    </lineage>
</organism>
<reference evidence="1 2" key="1">
    <citation type="submission" date="2021-06" db="EMBL/GenBank/DDBJ databases">
        <authorList>
            <person name="Palmer J.M."/>
        </authorList>
    </citation>
    <scope>NUCLEOTIDE SEQUENCE [LARGE SCALE GENOMIC DNA]</scope>
    <source>
        <strain evidence="1 2">MEX-2019</strain>
        <tissue evidence="1">Muscle</tissue>
    </source>
</reference>
<gene>
    <name evidence="1" type="ORF">CRENBAI_013471</name>
</gene>
<name>A0AAV9SJ61_9TELE</name>
<accession>A0AAV9SJ61</accession>
<dbReference type="AlphaFoldDB" id="A0AAV9SJ61"/>
<evidence type="ECO:0000313" key="2">
    <source>
        <dbReference type="Proteomes" id="UP001311232"/>
    </source>
</evidence>
<keyword evidence="2" id="KW-1185">Reference proteome</keyword>
<sequence length="129" mass="13947">MRVMEFPNIPKNFHIVSSKRCIKTLRQDVAEEILKGSDGPCASEEQQLCMEANASLPARCLSALHRTALCLHYSDGPPPASFRTPSRSGSSPFASKPPRIVGLPLPPRYTILTICSLCSGGLLIPDATL</sequence>
<dbReference type="EMBL" id="JAHHUM010000316">
    <property type="protein sequence ID" value="KAK5621133.1"/>
    <property type="molecule type" value="Genomic_DNA"/>
</dbReference>
<proteinExistence type="predicted"/>
<dbReference type="Proteomes" id="UP001311232">
    <property type="component" value="Unassembled WGS sequence"/>
</dbReference>
<evidence type="ECO:0000313" key="1">
    <source>
        <dbReference type="EMBL" id="KAK5621133.1"/>
    </source>
</evidence>